<comment type="caution">
    <text evidence="1">The sequence shown here is derived from an EMBL/GenBank/DDBJ whole genome shotgun (WGS) entry which is preliminary data.</text>
</comment>
<dbReference type="EMBL" id="JAAGNN010000019">
    <property type="protein sequence ID" value="KAF4076445.1"/>
    <property type="molecule type" value="Genomic_DNA"/>
</dbReference>
<sequence>MYRKKDFRHPVTSSSAVPKLYTGWLSSDRRHNFFLKYGADHSPVLRRSSTTLPSLPIGAVFPDSSGPIRQHAVFLLE</sequence>
<protein>
    <submittedName>
        <fullName evidence="1">Uncharacterized protein</fullName>
    </submittedName>
</protein>
<gene>
    <name evidence="1" type="ORF">AMELA_G00215180</name>
</gene>
<reference evidence="1 2" key="1">
    <citation type="submission" date="2020-02" db="EMBL/GenBank/DDBJ databases">
        <title>A chromosome-scale genome assembly of the black bullhead catfish (Ameiurus melas).</title>
        <authorList>
            <person name="Wen M."/>
            <person name="Zham M."/>
            <person name="Cabau C."/>
            <person name="Klopp C."/>
            <person name="Donnadieu C."/>
            <person name="Roques C."/>
            <person name="Bouchez O."/>
            <person name="Lampietro C."/>
            <person name="Jouanno E."/>
            <person name="Herpin A."/>
            <person name="Louis A."/>
            <person name="Berthelot C."/>
            <person name="Parey E."/>
            <person name="Roest-Crollius H."/>
            <person name="Braasch I."/>
            <person name="Postlethwait J."/>
            <person name="Robinson-Rechavi M."/>
            <person name="Echchiki A."/>
            <person name="Begum T."/>
            <person name="Montfort J."/>
            <person name="Schartl M."/>
            <person name="Bobe J."/>
            <person name="Guiguen Y."/>
        </authorList>
    </citation>
    <scope>NUCLEOTIDE SEQUENCE [LARGE SCALE GENOMIC DNA]</scope>
    <source>
        <strain evidence="1">M_S1</strain>
        <tissue evidence="1">Blood</tissue>
    </source>
</reference>
<accession>A0A7J6A0P0</accession>
<organism evidence="1 2">
    <name type="scientific">Ameiurus melas</name>
    <name type="common">Black bullhead</name>
    <name type="synonym">Silurus melas</name>
    <dbReference type="NCBI Taxonomy" id="219545"/>
    <lineage>
        <taxon>Eukaryota</taxon>
        <taxon>Metazoa</taxon>
        <taxon>Chordata</taxon>
        <taxon>Craniata</taxon>
        <taxon>Vertebrata</taxon>
        <taxon>Euteleostomi</taxon>
        <taxon>Actinopterygii</taxon>
        <taxon>Neopterygii</taxon>
        <taxon>Teleostei</taxon>
        <taxon>Ostariophysi</taxon>
        <taxon>Siluriformes</taxon>
        <taxon>Ictaluridae</taxon>
        <taxon>Ameiurus</taxon>
    </lineage>
</organism>
<proteinExistence type="predicted"/>
<dbReference type="Proteomes" id="UP000593565">
    <property type="component" value="Unassembled WGS sequence"/>
</dbReference>
<dbReference type="AlphaFoldDB" id="A0A7J6A0P0"/>
<keyword evidence="2" id="KW-1185">Reference proteome</keyword>
<evidence type="ECO:0000313" key="2">
    <source>
        <dbReference type="Proteomes" id="UP000593565"/>
    </source>
</evidence>
<name>A0A7J6A0P0_AMEME</name>
<evidence type="ECO:0000313" key="1">
    <source>
        <dbReference type="EMBL" id="KAF4076445.1"/>
    </source>
</evidence>